<name>A0A9D9J469_9BACT</name>
<dbReference type="PANTHER" id="PTHR43143">
    <property type="entry name" value="METALLOPHOSPHOESTERASE, CALCINEURIN SUPERFAMILY"/>
    <property type="match status" value="1"/>
</dbReference>
<evidence type="ECO:0000256" key="1">
    <source>
        <dbReference type="SAM" id="SignalP"/>
    </source>
</evidence>
<dbReference type="InterPro" id="IPR029052">
    <property type="entry name" value="Metallo-depent_PP-like"/>
</dbReference>
<organism evidence="3 4">
    <name type="scientific">Candidatus Cryptobacteroides excrementavium</name>
    <dbReference type="NCBI Taxonomy" id="2840759"/>
    <lineage>
        <taxon>Bacteria</taxon>
        <taxon>Pseudomonadati</taxon>
        <taxon>Bacteroidota</taxon>
        <taxon>Bacteroidia</taxon>
        <taxon>Bacteroidales</taxon>
        <taxon>Candidatus Cryptobacteroides</taxon>
    </lineage>
</organism>
<protein>
    <submittedName>
        <fullName evidence="3">Metallophosphoesterase</fullName>
    </submittedName>
</protein>
<evidence type="ECO:0000313" key="3">
    <source>
        <dbReference type="EMBL" id="MBO8486313.1"/>
    </source>
</evidence>
<dbReference type="Pfam" id="PF00149">
    <property type="entry name" value="Metallophos"/>
    <property type="match status" value="1"/>
</dbReference>
<feature type="chain" id="PRO_5038454892" evidence="1">
    <location>
        <begin position="22"/>
        <end position="393"/>
    </location>
</feature>
<dbReference type="SUPFAM" id="SSF56300">
    <property type="entry name" value="Metallo-dependent phosphatases"/>
    <property type="match status" value="1"/>
</dbReference>
<feature type="domain" description="Calcineurin-like phosphoesterase" evidence="2">
    <location>
        <begin position="47"/>
        <end position="277"/>
    </location>
</feature>
<feature type="signal peptide" evidence="1">
    <location>
        <begin position="1"/>
        <end position="21"/>
    </location>
</feature>
<dbReference type="Proteomes" id="UP000823750">
    <property type="component" value="Unassembled WGS sequence"/>
</dbReference>
<sequence length="393" mass="44176">MNHYYRAAAFIAAILLTGALSCGTSVPDSPSIPRNPERPDKASGSFSFLVCGDIHWCDEDFYDLDAMLEEKPGDWRQITKTYSPVTRANWEDFVSVMKDRLEAEPEIGCIVQLGDMSEGLANTPGGAAEIAEKVVDVLTDADFGVPVLLAKGNHDITGVGDAYRKEARAAFTGYVSPYISAQVGTNVEDANYVYRTGDVLFVVLDAYNRTLDQTEFMRKALEESDAKYKFVCMHEPAVPATERCWHYLKNSPERRPEFLKAIAENKAVFLCGHLHRYSVLRRNTEWGPVVQVMVNSVTDLKRKVTPSYELGLKDYGAGLVEWKPDYSPSNREWRLETLTAEAEYVDYYNMTNLPGYALISINGKTGDIMLRYYPAWSDEPYDEVNLTELLNGK</sequence>
<accession>A0A9D9J469</accession>
<reference evidence="3" key="2">
    <citation type="journal article" date="2021" name="PeerJ">
        <title>Extensive microbial diversity within the chicken gut microbiome revealed by metagenomics and culture.</title>
        <authorList>
            <person name="Gilroy R."/>
            <person name="Ravi A."/>
            <person name="Getino M."/>
            <person name="Pursley I."/>
            <person name="Horton D.L."/>
            <person name="Alikhan N.F."/>
            <person name="Baker D."/>
            <person name="Gharbi K."/>
            <person name="Hall N."/>
            <person name="Watson M."/>
            <person name="Adriaenssens E.M."/>
            <person name="Foster-Nyarko E."/>
            <person name="Jarju S."/>
            <person name="Secka A."/>
            <person name="Antonio M."/>
            <person name="Oren A."/>
            <person name="Chaudhuri R.R."/>
            <person name="La Ragione R."/>
            <person name="Hildebrand F."/>
            <person name="Pallen M.J."/>
        </authorList>
    </citation>
    <scope>NUCLEOTIDE SEQUENCE</scope>
    <source>
        <strain evidence="3">B2-16538</strain>
    </source>
</reference>
<evidence type="ECO:0000313" key="4">
    <source>
        <dbReference type="Proteomes" id="UP000823750"/>
    </source>
</evidence>
<comment type="caution">
    <text evidence="3">The sequence shown here is derived from an EMBL/GenBank/DDBJ whole genome shotgun (WGS) entry which is preliminary data.</text>
</comment>
<keyword evidence="1" id="KW-0732">Signal</keyword>
<dbReference type="Gene3D" id="3.60.21.10">
    <property type="match status" value="1"/>
</dbReference>
<dbReference type="AlphaFoldDB" id="A0A9D9J469"/>
<dbReference type="EMBL" id="JADILX010000120">
    <property type="protein sequence ID" value="MBO8486313.1"/>
    <property type="molecule type" value="Genomic_DNA"/>
</dbReference>
<evidence type="ECO:0000259" key="2">
    <source>
        <dbReference type="Pfam" id="PF00149"/>
    </source>
</evidence>
<dbReference type="PANTHER" id="PTHR43143:SF1">
    <property type="entry name" value="SERINE_THREONINE-PROTEIN PHOSPHATASE CPPED1"/>
    <property type="match status" value="1"/>
</dbReference>
<reference evidence="3" key="1">
    <citation type="submission" date="2020-10" db="EMBL/GenBank/DDBJ databases">
        <authorList>
            <person name="Gilroy R."/>
        </authorList>
    </citation>
    <scope>NUCLEOTIDE SEQUENCE</scope>
    <source>
        <strain evidence="3">B2-16538</strain>
    </source>
</reference>
<dbReference type="InterPro" id="IPR051918">
    <property type="entry name" value="STPP_CPPED1"/>
</dbReference>
<proteinExistence type="predicted"/>
<dbReference type="InterPro" id="IPR004843">
    <property type="entry name" value="Calcineurin-like_PHP"/>
</dbReference>
<dbReference type="PROSITE" id="PS51257">
    <property type="entry name" value="PROKAR_LIPOPROTEIN"/>
    <property type="match status" value="1"/>
</dbReference>
<dbReference type="GO" id="GO:0016787">
    <property type="term" value="F:hydrolase activity"/>
    <property type="evidence" value="ECO:0007669"/>
    <property type="project" value="InterPro"/>
</dbReference>
<gene>
    <name evidence="3" type="ORF">IAB78_07810</name>
</gene>